<dbReference type="RefSeq" id="WP_164030724.1">
    <property type="nucleotide sequence ID" value="NZ_JAABOQ010000003.1"/>
</dbReference>
<dbReference type="GO" id="GO:0016787">
    <property type="term" value="F:hydrolase activity"/>
    <property type="evidence" value="ECO:0007669"/>
    <property type="project" value="UniProtKB-KW"/>
</dbReference>
<evidence type="ECO:0000313" key="5">
    <source>
        <dbReference type="Proteomes" id="UP000474296"/>
    </source>
</evidence>
<reference evidence="4 5" key="1">
    <citation type="submission" date="2020-01" db="EMBL/GenBank/DDBJ databases">
        <title>Spongiivirga citrea KCTC 32990T.</title>
        <authorList>
            <person name="Wang G."/>
        </authorList>
    </citation>
    <scope>NUCLEOTIDE SEQUENCE [LARGE SCALE GENOMIC DNA]</scope>
    <source>
        <strain evidence="4 5">KCTC 32990</strain>
    </source>
</reference>
<evidence type="ECO:0000259" key="3">
    <source>
        <dbReference type="Pfam" id="PF00149"/>
    </source>
</evidence>
<name>A0A6M0CGF0_9FLAO</name>
<dbReference type="InterPro" id="IPR029052">
    <property type="entry name" value="Metallo-depent_PP-like"/>
</dbReference>
<proteinExistence type="predicted"/>
<comment type="caution">
    <text evidence="4">The sequence shown here is derived from an EMBL/GenBank/DDBJ whole genome shotgun (WGS) entry which is preliminary data.</text>
</comment>
<protein>
    <submittedName>
        <fullName evidence="4">Phosphoesterase</fullName>
    </submittedName>
</protein>
<dbReference type="PROSITE" id="PS51257">
    <property type="entry name" value="PROKAR_LIPOPROTEIN"/>
    <property type="match status" value="1"/>
</dbReference>
<keyword evidence="5" id="KW-1185">Reference proteome</keyword>
<accession>A0A6M0CGF0</accession>
<sequence length="1229" mass="139335">MGKRGLHYLVIVLILSACATFKPQYLDEGKQSTFPEEKTITHSFYLLGDAGLSEMDKTAPAISAFKNALSVASKNSTAIFLGDNIYPDGLPNKKHPDRKIAEHQLNVQTDAVANFKGRTMFIPGNHDWYSDGLEGLSRQQNYIEKRLESKKVFYPEDGCPLKQVKVNDDIVVIAIDTQWYLANWDKHPTINDDCEIKTRTKFFDELEGLIKKNRGRTTILATHHPMFTNGPHGGQYSVKQQFYPTGKGFPLPILGSIANLIRKTGGISPQDLQHKRYRELRKRIITLAQESEKVIVVSGHEHSLQYIVNDNTVQIVSGSGSKKSATRTIDGGQFSYGKNGFARLDIFEDGSSFVRFYAVEGSNTQEVYSTEVLKAKNKQILTDFGDNIPSSVSASIYTKEEVTKGKVFKGLWGERYRKYYGTKVDVPTVLLDTLLGGLSPIRKGGGHQSKSLRLQDKDGREYVMRALRKSALQYLQAVAFKDQYVQGQFENTYTEKLLLDVFTGSHPYAPFVVGKLADEVEVFHTNPTLYYVPKQAALNEFNNEFGNELYMIEERAASGHGDKSSFGFSDELISTDELFENLRKDEKYKLDEESYIRARLFDMVIGDWDRHEDQWRWAEFEEGDHIVYRPVPRDRDQAFSIMSDGFLLGFGVKIIPTIRLLTSYNEKLRSTKWFNVEPYPLDMALIDGSNKSVWDAQVQAIKNGLTDEVIHEAFRQMPAEVQDETITEIKLKLKGRLRNLQKISDEYYKHMNRFTVVKGTDKDDWFDIEALEDGNIKVTAFRIKKGKKASKFHERVYSKEDTKEIWIYGLDDDDHFEVIKGGKSKIKVRLIGGQNKDTYVLNGNGRTHIYDFRSKKSEVTGNKANIHFTNDYETNVYDYKKIKNNVNQLLPIIGFNPDDGFKIGVNNKFTYNGFARNPFTQQHTLNANYFFATSGFSLAYEGEFAKVFGNWNFMIEGLFTSSNYAINFFGFGNETENFDDDLGLNFNRVRLSTSRFAPSLVWRGELGAKFQAGVSYENIEVEQTADRFINQFLNTTGEISQNFFGTDAKYTFSNVDNIAFPTLGMGAELHGGFKVNADDTRRAFAYLVPSLSFNHKLVPNGGVVLATKIKSHLTFGDDFEFYQAASIGANDGPRGYRNQRFTGKSSFYQNTDLRFNIQDIKSGLVPLNIGFYAGFDYGKVWVPNEVRTAFNTSVGGGVFINAVDMLTANISFFGSEDGGRFAFRFGFGF</sequence>
<keyword evidence="1" id="KW-0732">Signal</keyword>
<dbReference type="PANTHER" id="PTHR10161">
    <property type="entry name" value="TARTRATE-RESISTANT ACID PHOSPHATASE TYPE 5"/>
    <property type="match status" value="1"/>
</dbReference>
<dbReference type="InterPro" id="IPR051558">
    <property type="entry name" value="Metallophosphoesterase_PAP"/>
</dbReference>
<evidence type="ECO:0000256" key="1">
    <source>
        <dbReference type="ARBA" id="ARBA00022729"/>
    </source>
</evidence>
<dbReference type="Gene3D" id="3.60.21.10">
    <property type="match status" value="2"/>
</dbReference>
<dbReference type="EMBL" id="JAABOQ010000003">
    <property type="protein sequence ID" value="NER16935.1"/>
    <property type="molecule type" value="Genomic_DNA"/>
</dbReference>
<keyword evidence="2" id="KW-0378">Hydrolase</keyword>
<evidence type="ECO:0000256" key="2">
    <source>
        <dbReference type="ARBA" id="ARBA00022801"/>
    </source>
</evidence>
<gene>
    <name evidence="4" type="ORF">GWK10_06920</name>
</gene>
<evidence type="ECO:0000313" key="4">
    <source>
        <dbReference type="EMBL" id="NER16935.1"/>
    </source>
</evidence>
<feature type="domain" description="Calcineurin-like phosphoesterase" evidence="3">
    <location>
        <begin position="64"/>
        <end position="302"/>
    </location>
</feature>
<organism evidence="4 5">
    <name type="scientific">Spongiivirga citrea</name>
    <dbReference type="NCBI Taxonomy" id="1481457"/>
    <lineage>
        <taxon>Bacteria</taxon>
        <taxon>Pseudomonadati</taxon>
        <taxon>Bacteroidota</taxon>
        <taxon>Flavobacteriia</taxon>
        <taxon>Flavobacteriales</taxon>
        <taxon>Flavobacteriaceae</taxon>
        <taxon>Spongiivirga</taxon>
    </lineage>
</organism>
<dbReference type="PANTHER" id="PTHR10161:SF14">
    <property type="entry name" value="TARTRATE-RESISTANT ACID PHOSPHATASE TYPE 5"/>
    <property type="match status" value="1"/>
</dbReference>
<dbReference type="SUPFAM" id="SSF56300">
    <property type="entry name" value="Metallo-dependent phosphatases"/>
    <property type="match status" value="1"/>
</dbReference>
<dbReference type="AlphaFoldDB" id="A0A6M0CGF0"/>
<dbReference type="InterPro" id="IPR004843">
    <property type="entry name" value="Calcineurin-like_PHP"/>
</dbReference>
<dbReference type="Proteomes" id="UP000474296">
    <property type="component" value="Unassembled WGS sequence"/>
</dbReference>
<dbReference type="Pfam" id="PF00149">
    <property type="entry name" value="Metallophos"/>
    <property type="match status" value="1"/>
</dbReference>